<feature type="domain" description="Peptidase M13 N-terminal" evidence="10">
    <location>
        <begin position="66"/>
        <end position="439"/>
    </location>
</feature>
<evidence type="ECO:0000256" key="3">
    <source>
        <dbReference type="ARBA" id="ARBA00022670"/>
    </source>
</evidence>
<evidence type="ECO:0000313" key="12">
    <source>
        <dbReference type="Proteomes" id="UP000092256"/>
    </source>
</evidence>
<organism evidence="11 12">
    <name type="scientific">Stenotrophomonas maltophilia</name>
    <name type="common">Pseudomonas maltophilia</name>
    <name type="synonym">Xanthomonas maltophilia</name>
    <dbReference type="NCBI Taxonomy" id="40324"/>
    <lineage>
        <taxon>Bacteria</taxon>
        <taxon>Pseudomonadati</taxon>
        <taxon>Pseudomonadota</taxon>
        <taxon>Gammaproteobacteria</taxon>
        <taxon>Lysobacterales</taxon>
        <taxon>Lysobacteraceae</taxon>
        <taxon>Stenotrophomonas</taxon>
        <taxon>Stenotrophomonas maltophilia group</taxon>
    </lineage>
</organism>
<keyword evidence="3" id="KW-0645">Protease</keyword>
<dbReference type="InterPro" id="IPR008753">
    <property type="entry name" value="Peptidase_M13_N"/>
</dbReference>
<dbReference type="PANTHER" id="PTHR11733">
    <property type="entry name" value="ZINC METALLOPROTEASE FAMILY M13 NEPRILYSIN-RELATED"/>
    <property type="match status" value="1"/>
</dbReference>
<dbReference type="GO" id="GO:0004222">
    <property type="term" value="F:metalloendopeptidase activity"/>
    <property type="evidence" value="ECO:0007669"/>
    <property type="project" value="InterPro"/>
</dbReference>
<dbReference type="OrthoDB" id="9775677at2"/>
<dbReference type="InterPro" id="IPR000718">
    <property type="entry name" value="Peptidase_M13"/>
</dbReference>
<evidence type="ECO:0000256" key="1">
    <source>
        <dbReference type="ARBA" id="ARBA00001947"/>
    </source>
</evidence>
<evidence type="ECO:0000256" key="5">
    <source>
        <dbReference type="ARBA" id="ARBA00022801"/>
    </source>
</evidence>
<dbReference type="PRINTS" id="PR00786">
    <property type="entry name" value="NEPRILYSIN"/>
</dbReference>
<keyword evidence="5" id="KW-0378">Hydrolase</keyword>
<dbReference type="Gene3D" id="1.10.1380.10">
    <property type="entry name" value="Neutral endopeptidase , domain2"/>
    <property type="match status" value="1"/>
</dbReference>
<name>A0A1A6Y0L8_STEMA</name>
<dbReference type="RefSeq" id="WP_065198487.1">
    <property type="nucleotide sequence ID" value="NZ_LYVJ01000004.1"/>
</dbReference>
<dbReference type="Proteomes" id="UP000092256">
    <property type="component" value="Unassembled WGS sequence"/>
</dbReference>
<proteinExistence type="inferred from homology"/>
<feature type="signal peptide" evidence="8">
    <location>
        <begin position="1"/>
        <end position="24"/>
    </location>
</feature>
<evidence type="ECO:0000313" key="11">
    <source>
        <dbReference type="EMBL" id="OBU68366.1"/>
    </source>
</evidence>
<evidence type="ECO:0000256" key="4">
    <source>
        <dbReference type="ARBA" id="ARBA00022723"/>
    </source>
</evidence>
<dbReference type="PROSITE" id="PS51885">
    <property type="entry name" value="NEPRILYSIN"/>
    <property type="match status" value="1"/>
</dbReference>
<dbReference type="Pfam" id="PF05649">
    <property type="entry name" value="Peptidase_M13_N"/>
    <property type="match status" value="1"/>
</dbReference>
<dbReference type="GO" id="GO:0016485">
    <property type="term" value="P:protein processing"/>
    <property type="evidence" value="ECO:0007669"/>
    <property type="project" value="TreeGrafter"/>
</dbReference>
<dbReference type="GO" id="GO:0046872">
    <property type="term" value="F:metal ion binding"/>
    <property type="evidence" value="ECO:0007669"/>
    <property type="project" value="UniProtKB-KW"/>
</dbReference>
<dbReference type="PROSITE" id="PS51257">
    <property type="entry name" value="PROKAR_LIPOPROTEIN"/>
    <property type="match status" value="1"/>
</dbReference>
<dbReference type="GO" id="GO:0005886">
    <property type="term" value="C:plasma membrane"/>
    <property type="evidence" value="ECO:0007669"/>
    <property type="project" value="TreeGrafter"/>
</dbReference>
<dbReference type="Gene3D" id="3.40.390.10">
    <property type="entry name" value="Collagenase (Catalytic Domain)"/>
    <property type="match status" value="1"/>
</dbReference>
<sequence length="694" mass="75449">MSSPPRRIVLTLAIAVSLAGCGSAGSGAVAPGPAPAFSGTYAIDESALPAYNRFFRTDIDAGVDACTDFGAHTNGKWLATTALPADQVYWTAFSMLDARSKGVQRQLLEQASRVADPSPVEKILTDLWLTGMDTGTRNAQGISPLAEELAAIDALPDRDAIIQFLHSRAAQGRNVLFELKVSPDLNDPERMIAYATQGGLGLPDPSAYANPDLIQAYTAHASRLFTLSGLDQATAQQMAKQAIGLEQRLAKASTSSAKLSKDYALRYNPVTLAQADTLTPGFNWAAFFDAQGVPAPEMFSLSMPAFHQEASRALSDTSVEAWRAYLRFRTLDSAAPHLGDAFAQQAFDFHGKTLMGAKQMQPHWKRVLQGVNGAAGEALGQLYAHVAFPPEAKARMEVLVHDVSSALRDRLAGAEWLSEATRAQALAKWERFSVNIGHPDTWRDWDGLQTGRDSYLGNLHEAMAFRHRQAMARIGQPVDTQQWALNPQDVNASFNPTLNALTFPAALLQPPFFDVDADDAVNYGAIGAVIGHELLHAYDDQGSRFSATGRLENWWSEQDAQHFKSLGDTLVRQFNEYRIDGQPVNGQMTLGENIADLGGLATAYDALQMASEGRADPMVEGLTRDQRFFYSWTALWRSKEAPEITRMLLAMDPHAPNRFRAIAAPGNLPAFAAAFACTPGAAMVRPDKDRAAIW</sequence>
<evidence type="ECO:0000256" key="6">
    <source>
        <dbReference type="ARBA" id="ARBA00022833"/>
    </source>
</evidence>
<keyword evidence="7" id="KW-0482">Metalloprotease</keyword>
<evidence type="ECO:0000259" key="9">
    <source>
        <dbReference type="Pfam" id="PF01431"/>
    </source>
</evidence>
<dbReference type="InterPro" id="IPR024079">
    <property type="entry name" value="MetalloPept_cat_dom_sf"/>
</dbReference>
<protein>
    <submittedName>
        <fullName evidence="11">Peptidase</fullName>
    </submittedName>
</protein>
<comment type="similarity">
    <text evidence="2">Belongs to the peptidase M13 family.</text>
</comment>
<evidence type="ECO:0000259" key="10">
    <source>
        <dbReference type="Pfam" id="PF05649"/>
    </source>
</evidence>
<keyword evidence="6" id="KW-0862">Zinc</keyword>
<feature type="domain" description="Peptidase M13 C-terminal" evidence="9">
    <location>
        <begin position="491"/>
        <end position="687"/>
    </location>
</feature>
<dbReference type="SUPFAM" id="SSF55486">
    <property type="entry name" value="Metalloproteases ('zincins'), catalytic domain"/>
    <property type="match status" value="1"/>
</dbReference>
<dbReference type="CDD" id="cd08662">
    <property type="entry name" value="M13"/>
    <property type="match status" value="1"/>
</dbReference>
<reference evidence="11 12" key="1">
    <citation type="submission" date="2016-05" db="EMBL/GenBank/DDBJ databases">
        <title>Draft Genome Sequences of Stenotrophomonas maltophilia Strains Sm32COP, Sm41DVV, Sm46PAILV, SmF3, SmF22, SmSOFb1 and SmCVFa1, Isolated from Different Manures, in France.</title>
        <authorList>
            <person name="Nazaret S."/>
            <person name="Bodilis J."/>
        </authorList>
    </citation>
    <scope>NUCLEOTIDE SEQUENCE [LARGE SCALE GENOMIC DNA]</scope>
    <source>
        <strain evidence="11 12">Sm46PAILV</strain>
    </source>
</reference>
<keyword evidence="8" id="KW-0732">Signal</keyword>
<dbReference type="InterPro" id="IPR018497">
    <property type="entry name" value="Peptidase_M13_C"/>
</dbReference>
<dbReference type="AlphaFoldDB" id="A0A1A6Y0L8"/>
<dbReference type="InterPro" id="IPR006311">
    <property type="entry name" value="TAT_signal"/>
</dbReference>
<accession>A0A1A6Y0L8</accession>
<dbReference type="EMBL" id="LYVJ01000004">
    <property type="protein sequence ID" value="OBU68366.1"/>
    <property type="molecule type" value="Genomic_DNA"/>
</dbReference>
<dbReference type="PANTHER" id="PTHR11733:SF167">
    <property type="entry name" value="FI17812P1-RELATED"/>
    <property type="match status" value="1"/>
</dbReference>
<evidence type="ECO:0000256" key="2">
    <source>
        <dbReference type="ARBA" id="ARBA00007357"/>
    </source>
</evidence>
<feature type="chain" id="PRO_5008353830" evidence="8">
    <location>
        <begin position="25"/>
        <end position="694"/>
    </location>
</feature>
<keyword evidence="4" id="KW-0479">Metal-binding</keyword>
<evidence type="ECO:0000256" key="7">
    <source>
        <dbReference type="ARBA" id="ARBA00023049"/>
    </source>
</evidence>
<comment type="caution">
    <text evidence="11">The sequence shown here is derived from an EMBL/GenBank/DDBJ whole genome shotgun (WGS) entry which is preliminary data.</text>
</comment>
<gene>
    <name evidence="11" type="ORF">A9K58_05975</name>
</gene>
<dbReference type="PROSITE" id="PS51318">
    <property type="entry name" value="TAT"/>
    <property type="match status" value="1"/>
</dbReference>
<evidence type="ECO:0000256" key="8">
    <source>
        <dbReference type="SAM" id="SignalP"/>
    </source>
</evidence>
<dbReference type="InterPro" id="IPR042089">
    <property type="entry name" value="Peptidase_M13_dom_2"/>
</dbReference>
<dbReference type="Pfam" id="PF01431">
    <property type="entry name" value="Peptidase_M13"/>
    <property type="match status" value="1"/>
</dbReference>
<comment type="cofactor">
    <cofactor evidence="1">
        <name>Zn(2+)</name>
        <dbReference type="ChEBI" id="CHEBI:29105"/>
    </cofactor>
</comment>